<proteinExistence type="predicted"/>
<protein>
    <submittedName>
        <fullName evidence="1">Carboxypeptidase-like regulatory domain-containing protein</fullName>
    </submittedName>
</protein>
<evidence type="ECO:0000313" key="2">
    <source>
        <dbReference type="Proteomes" id="UP000694257"/>
    </source>
</evidence>
<name>A0ABX8S2X1_NOCIO</name>
<dbReference type="EMBL" id="CP078145">
    <property type="protein sequence ID" value="QXN95577.1"/>
    <property type="molecule type" value="Genomic_DNA"/>
</dbReference>
<reference evidence="1 2" key="1">
    <citation type="submission" date="2021-07" db="EMBL/GenBank/DDBJ databases">
        <title>Whole Genome Sequence of Nocardia Iowensis.</title>
        <authorList>
            <person name="Lamm A."/>
            <person name="Collins-Fairclough A.M."/>
            <person name="Bunk B."/>
            <person name="Sproer C."/>
        </authorList>
    </citation>
    <scope>NUCLEOTIDE SEQUENCE [LARGE SCALE GENOMIC DNA]</scope>
    <source>
        <strain evidence="1 2">NRRL 5646</strain>
    </source>
</reference>
<sequence length="188" mass="20350">MVRTITLSGAPVPNVPVTLRLLQLCNPATHDIPPNTTEGLRRDTVTDQNGSATLSLPLGCYSLDTNTPPPGMTPFPKGMQSLFLQYPGLTVDGELRFQESGPQPPCSAQTVVLELDDLDAHLLSANATVSECDGQWAFVAWDSPGDSARLIRRAATGWTTYVRFPHDVCWTKAAADGVPARMKEHFTC</sequence>
<dbReference type="Proteomes" id="UP000694257">
    <property type="component" value="Chromosome"/>
</dbReference>
<gene>
    <name evidence="1" type="ORF">KV110_15890</name>
</gene>
<organism evidence="1 2">
    <name type="scientific">Nocardia iowensis</name>
    <dbReference type="NCBI Taxonomy" id="204891"/>
    <lineage>
        <taxon>Bacteria</taxon>
        <taxon>Bacillati</taxon>
        <taxon>Actinomycetota</taxon>
        <taxon>Actinomycetes</taxon>
        <taxon>Mycobacteriales</taxon>
        <taxon>Nocardiaceae</taxon>
        <taxon>Nocardia</taxon>
    </lineage>
</organism>
<evidence type="ECO:0000313" key="1">
    <source>
        <dbReference type="EMBL" id="QXN95577.1"/>
    </source>
</evidence>
<keyword evidence="2" id="KW-1185">Reference proteome</keyword>
<accession>A0ABX8S2X1</accession>